<sequence length="430" mass="48103">MNKKVLTTIISAAIAATSMTSMSAFADTELRMSWWGGNSRHQATLNALEKFQEKYPDIKVKAEYTGWDGHLSRLTTQVAGNTEPDVMQTNWNWLPIFSRDGMGFYDMSQQADALNISNFPDNAIGMTTVNGKINGLPVSMTSRVFYYNKDMWEKAGVAYPTNWKDLMAAGKAFEKNLGADHYPLVIEARDVFAMNRSFMLQTMGKDIINHDTNMLNYDQAEMEKFFQLYADQVASHVFPSTKEFASYGKGNLYEMRPWIDGRFGGLYMWDTAIAKYTANLDPSMSLELGPYPMAPGATDSGLLARPSMMFSIGRNTDHPEEAAKLVNFLLNDPDGIHALGLARGIPMSKEGLEVLKESGEVDPNSLSFQGYEQAKELPKVIAPTTYTDNAQLMELFSENMQKLDYGETDVSGAAKDFLRRGNRILKRIAK</sequence>
<evidence type="ECO:0000256" key="2">
    <source>
        <dbReference type="ARBA" id="ARBA00008520"/>
    </source>
</evidence>
<evidence type="ECO:0000256" key="3">
    <source>
        <dbReference type="SAM" id="SignalP"/>
    </source>
</evidence>
<gene>
    <name evidence="4" type="ORF">ACFFUV_11055</name>
</gene>
<organism evidence="4 5">
    <name type="scientific">Vibrio olivae</name>
    <dbReference type="NCBI Taxonomy" id="1243002"/>
    <lineage>
        <taxon>Bacteria</taxon>
        <taxon>Pseudomonadati</taxon>
        <taxon>Pseudomonadota</taxon>
        <taxon>Gammaproteobacteria</taxon>
        <taxon>Vibrionales</taxon>
        <taxon>Vibrionaceae</taxon>
        <taxon>Vibrio</taxon>
    </lineage>
</organism>
<keyword evidence="3" id="KW-0732">Signal</keyword>
<dbReference type="PANTHER" id="PTHR43649">
    <property type="entry name" value="ARABINOSE-BINDING PROTEIN-RELATED"/>
    <property type="match status" value="1"/>
</dbReference>
<name>A0ABV5HMP0_9VIBR</name>
<evidence type="ECO:0000256" key="1">
    <source>
        <dbReference type="ARBA" id="ARBA00004418"/>
    </source>
</evidence>
<dbReference type="Gene3D" id="3.40.190.10">
    <property type="entry name" value="Periplasmic binding protein-like II"/>
    <property type="match status" value="2"/>
</dbReference>
<feature type="chain" id="PRO_5045887105" evidence="3">
    <location>
        <begin position="27"/>
        <end position="430"/>
    </location>
</feature>
<dbReference type="SUPFAM" id="SSF53850">
    <property type="entry name" value="Periplasmic binding protein-like II"/>
    <property type="match status" value="1"/>
</dbReference>
<comment type="similarity">
    <text evidence="2">Belongs to the bacterial solute-binding protein 1 family.</text>
</comment>
<comment type="caution">
    <text evidence="4">The sequence shown here is derived from an EMBL/GenBank/DDBJ whole genome shotgun (WGS) entry which is preliminary data.</text>
</comment>
<evidence type="ECO:0000313" key="4">
    <source>
        <dbReference type="EMBL" id="MFB9135499.1"/>
    </source>
</evidence>
<reference evidence="4 5" key="1">
    <citation type="submission" date="2024-09" db="EMBL/GenBank/DDBJ databases">
        <authorList>
            <person name="Sun Q."/>
            <person name="Mori K."/>
        </authorList>
    </citation>
    <scope>NUCLEOTIDE SEQUENCE [LARGE SCALE GENOMIC DNA]</scope>
    <source>
        <strain evidence="4 5">CECT 8064</strain>
    </source>
</reference>
<dbReference type="Pfam" id="PF01547">
    <property type="entry name" value="SBP_bac_1"/>
    <property type="match status" value="1"/>
</dbReference>
<evidence type="ECO:0000313" key="5">
    <source>
        <dbReference type="Proteomes" id="UP001589645"/>
    </source>
</evidence>
<protein>
    <submittedName>
        <fullName evidence="4">ABC transporter substrate-binding protein</fullName>
    </submittedName>
</protein>
<accession>A0ABV5HMP0</accession>
<dbReference type="Proteomes" id="UP001589645">
    <property type="component" value="Unassembled WGS sequence"/>
</dbReference>
<dbReference type="InterPro" id="IPR006059">
    <property type="entry name" value="SBP"/>
</dbReference>
<dbReference type="EMBL" id="JBHMEP010000002">
    <property type="protein sequence ID" value="MFB9135499.1"/>
    <property type="molecule type" value="Genomic_DNA"/>
</dbReference>
<dbReference type="PANTHER" id="PTHR43649:SF11">
    <property type="entry name" value="ABC TRANSPORTER SUBSTRATE-BINDING PROTEIN YESO-RELATED"/>
    <property type="match status" value="1"/>
</dbReference>
<dbReference type="RefSeq" id="WP_390192458.1">
    <property type="nucleotide sequence ID" value="NZ_JBHMEP010000002.1"/>
</dbReference>
<keyword evidence="5" id="KW-1185">Reference proteome</keyword>
<comment type="subcellular location">
    <subcellularLocation>
        <location evidence="1">Periplasm</location>
    </subcellularLocation>
</comment>
<dbReference type="InterPro" id="IPR050490">
    <property type="entry name" value="Bact_solute-bd_prot1"/>
</dbReference>
<feature type="signal peptide" evidence="3">
    <location>
        <begin position="1"/>
        <end position="26"/>
    </location>
</feature>
<proteinExistence type="inferred from homology"/>